<name>A0ABV7YNC5_9ACTN</name>
<dbReference type="RefSeq" id="WP_205116678.1">
    <property type="nucleotide sequence ID" value="NZ_JAFBCM010000001.1"/>
</dbReference>
<comment type="caution">
    <text evidence="1">The sequence shown here is derived from an EMBL/GenBank/DDBJ whole genome shotgun (WGS) entry which is preliminary data.</text>
</comment>
<gene>
    <name evidence="1" type="ORF">ACFOUW_32125</name>
</gene>
<keyword evidence="1" id="KW-0223">Dioxygenase</keyword>
<dbReference type="SUPFAM" id="SSF51197">
    <property type="entry name" value="Clavaminate synthase-like"/>
    <property type="match status" value="1"/>
</dbReference>
<dbReference type="PANTHER" id="PTHR20883:SF48">
    <property type="entry name" value="ECTOINE DIOXYGENASE"/>
    <property type="match status" value="1"/>
</dbReference>
<dbReference type="Pfam" id="PF05721">
    <property type="entry name" value="PhyH"/>
    <property type="match status" value="1"/>
</dbReference>
<dbReference type="InterPro" id="IPR008775">
    <property type="entry name" value="Phytyl_CoA_dOase-like"/>
</dbReference>
<evidence type="ECO:0000313" key="1">
    <source>
        <dbReference type="EMBL" id="MFC3765519.1"/>
    </source>
</evidence>
<sequence length="261" mass="29255">MTTITADRREVLEKYDRDGYVIFKNVVDSDLIKEVNAHVEWLQAKHPELRGEQLGNTLMPNDPFWVRLVSDDRLLDLAEIFIGPNIALFASHYISKPAFSGQPVLWHQDAAFWPLEPMSVVTLWLAVDHSTPENGCVRVVPGSHKHGVDEMRDNNDVESVLGKEIAVDVKEEDAADMVLAPGDVEVHHPNIVHGSNANTSPNRRCGLTIRYIPTSTRIVTDEPPWPSAFHLRGEPGVNPYQSRPKYVEGSHLPFTGSENWG</sequence>
<dbReference type="Gene3D" id="2.60.120.620">
    <property type="entry name" value="q2cbj1_9rhob like domain"/>
    <property type="match status" value="1"/>
</dbReference>
<proteinExistence type="predicted"/>
<organism evidence="1 2">
    <name type="scientific">Tenggerimyces flavus</name>
    <dbReference type="NCBI Taxonomy" id="1708749"/>
    <lineage>
        <taxon>Bacteria</taxon>
        <taxon>Bacillati</taxon>
        <taxon>Actinomycetota</taxon>
        <taxon>Actinomycetes</taxon>
        <taxon>Propionibacteriales</taxon>
        <taxon>Nocardioidaceae</taxon>
        <taxon>Tenggerimyces</taxon>
    </lineage>
</organism>
<accession>A0ABV7YNC5</accession>
<protein>
    <submittedName>
        <fullName evidence="1">Phytanoyl-CoA dioxygenase family protein</fullName>
    </submittedName>
</protein>
<dbReference type="GO" id="GO:0051213">
    <property type="term" value="F:dioxygenase activity"/>
    <property type="evidence" value="ECO:0007669"/>
    <property type="project" value="UniProtKB-KW"/>
</dbReference>
<keyword evidence="2" id="KW-1185">Reference proteome</keyword>
<keyword evidence="1" id="KW-0560">Oxidoreductase</keyword>
<dbReference type="Proteomes" id="UP001595699">
    <property type="component" value="Unassembled WGS sequence"/>
</dbReference>
<dbReference type="PANTHER" id="PTHR20883">
    <property type="entry name" value="PHYTANOYL-COA DIOXYGENASE DOMAIN CONTAINING 1"/>
    <property type="match status" value="1"/>
</dbReference>
<reference evidence="2" key="1">
    <citation type="journal article" date="2019" name="Int. J. Syst. Evol. Microbiol.">
        <title>The Global Catalogue of Microorganisms (GCM) 10K type strain sequencing project: providing services to taxonomists for standard genome sequencing and annotation.</title>
        <authorList>
            <consortium name="The Broad Institute Genomics Platform"/>
            <consortium name="The Broad Institute Genome Sequencing Center for Infectious Disease"/>
            <person name="Wu L."/>
            <person name="Ma J."/>
        </authorList>
    </citation>
    <scope>NUCLEOTIDE SEQUENCE [LARGE SCALE GENOMIC DNA]</scope>
    <source>
        <strain evidence="2">CGMCC 4.7241</strain>
    </source>
</reference>
<dbReference type="EMBL" id="JBHRZH010000041">
    <property type="protein sequence ID" value="MFC3765519.1"/>
    <property type="molecule type" value="Genomic_DNA"/>
</dbReference>
<evidence type="ECO:0000313" key="2">
    <source>
        <dbReference type="Proteomes" id="UP001595699"/>
    </source>
</evidence>